<feature type="compositionally biased region" description="Basic residues" evidence="1">
    <location>
        <begin position="78"/>
        <end position="90"/>
    </location>
</feature>
<feature type="compositionally biased region" description="Low complexity" evidence="1">
    <location>
        <begin position="91"/>
        <end position="100"/>
    </location>
</feature>
<evidence type="ECO:0000256" key="1">
    <source>
        <dbReference type="SAM" id="MobiDB-lite"/>
    </source>
</evidence>
<feature type="compositionally biased region" description="Basic residues" evidence="1">
    <location>
        <begin position="44"/>
        <end position="70"/>
    </location>
</feature>
<gene>
    <name evidence="2" type="ORF">TPAR_03478</name>
</gene>
<feature type="compositionally biased region" description="Pro residues" evidence="1">
    <location>
        <begin position="27"/>
        <end position="37"/>
    </location>
</feature>
<sequence length="135" mass="15122">MPSSATNLHPSTHTTFIAYHAARHTPPRPPQPSPPSTSPNRGQGKTHHHVARLQAHARRNVPLRRRHHPLRPLPAKGRTSRHARGRRPRHGAAAPQARAPARLRHAARARGRVQAPPDRPRLHVRSRRQSPCAEI</sequence>
<dbReference type="EMBL" id="PKSG01000338">
    <property type="protein sequence ID" value="POR36329.1"/>
    <property type="molecule type" value="Genomic_DNA"/>
</dbReference>
<reference evidence="2 3" key="1">
    <citation type="submission" date="2018-01" db="EMBL/GenBank/DDBJ databases">
        <title>Harnessing the power of phylogenomics to disentangle the directionality and signatures of interkingdom host jumping in the parasitic fungal genus Tolypocladium.</title>
        <authorList>
            <person name="Quandt C.A."/>
            <person name="Patterson W."/>
            <person name="Spatafora J.W."/>
        </authorList>
    </citation>
    <scope>NUCLEOTIDE SEQUENCE [LARGE SCALE GENOMIC DNA]</scope>
    <source>
        <strain evidence="2 3">NRBC 100945</strain>
    </source>
</reference>
<feature type="non-terminal residue" evidence="2">
    <location>
        <position position="135"/>
    </location>
</feature>
<feature type="compositionally biased region" description="Basic residues" evidence="1">
    <location>
        <begin position="101"/>
        <end position="111"/>
    </location>
</feature>
<dbReference type="AlphaFoldDB" id="A0A2S4L1P7"/>
<evidence type="ECO:0000313" key="2">
    <source>
        <dbReference type="EMBL" id="POR36329.1"/>
    </source>
</evidence>
<accession>A0A2S4L1P7</accession>
<proteinExistence type="predicted"/>
<protein>
    <submittedName>
        <fullName evidence="2">Uncharacterized protein</fullName>
    </submittedName>
</protein>
<organism evidence="2 3">
    <name type="scientific">Tolypocladium paradoxum</name>
    <dbReference type="NCBI Taxonomy" id="94208"/>
    <lineage>
        <taxon>Eukaryota</taxon>
        <taxon>Fungi</taxon>
        <taxon>Dikarya</taxon>
        <taxon>Ascomycota</taxon>
        <taxon>Pezizomycotina</taxon>
        <taxon>Sordariomycetes</taxon>
        <taxon>Hypocreomycetidae</taxon>
        <taxon>Hypocreales</taxon>
        <taxon>Ophiocordycipitaceae</taxon>
        <taxon>Tolypocladium</taxon>
    </lineage>
</organism>
<feature type="region of interest" description="Disordered" evidence="1">
    <location>
        <begin position="1"/>
        <end position="135"/>
    </location>
</feature>
<name>A0A2S4L1P7_9HYPO</name>
<feature type="compositionally biased region" description="Polar residues" evidence="1">
    <location>
        <begin position="1"/>
        <end position="15"/>
    </location>
</feature>
<evidence type="ECO:0000313" key="3">
    <source>
        <dbReference type="Proteomes" id="UP000237481"/>
    </source>
</evidence>
<comment type="caution">
    <text evidence="2">The sequence shown here is derived from an EMBL/GenBank/DDBJ whole genome shotgun (WGS) entry which is preliminary data.</text>
</comment>
<keyword evidence="3" id="KW-1185">Reference proteome</keyword>
<dbReference type="Proteomes" id="UP000237481">
    <property type="component" value="Unassembled WGS sequence"/>
</dbReference>